<dbReference type="Gene3D" id="3.40.50.300">
    <property type="entry name" value="P-loop containing nucleotide triphosphate hydrolases"/>
    <property type="match status" value="2"/>
</dbReference>
<evidence type="ECO:0000313" key="13">
    <source>
        <dbReference type="EMBL" id="GAA4958803.1"/>
    </source>
</evidence>
<dbReference type="InterPro" id="IPR027417">
    <property type="entry name" value="P-loop_NTPase"/>
</dbReference>
<comment type="catalytic activity">
    <reaction evidence="1">
        <text>Endonucleolytic cleavage of DNA to give random double-stranded fragments with terminal 5'-phosphates, ATP is simultaneously hydrolyzed.</text>
        <dbReference type="EC" id="3.1.21.3"/>
    </reaction>
</comment>
<protein>
    <recommendedName>
        <fullName evidence="3">type I site-specific deoxyribonuclease</fullName>
        <ecNumber evidence="3">3.1.21.3</ecNumber>
    </recommendedName>
</protein>
<keyword evidence="8" id="KW-0378">Hydrolase</keyword>
<dbReference type="EMBL" id="BAABLX010000077">
    <property type="protein sequence ID" value="GAA4958803.1"/>
    <property type="molecule type" value="Genomic_DNA"/>
</dbReference>
<dbReference type="AlphaFoldDB" id="A0AAV3U9H7"/>
<keyword evidence="10" id="KW-0238">DNA-binding</keyword>
<organism evidence="13 14">
    <name type="scientific">Halioxenophilus aromaticivorans</name>
    <dbReference type="NCBI Taxonomy" id="1306992"/>
    <lineage>
        <taxon>Bacteria</taxon>
        <taxon>Pseudomonadati</taxon>
        <taxon>Pseudomonadota</taxon>
        <taxon>Gammaproteobacteria</taxon>
        <taxon>Alteromonadales</taxon>
        <taxon>Alteromonadaceae</taxon>
        <taxon>Halioxenophilus</taxon>
    </lineage>
</organism>
<dbReference type="Pfam" id="PF18766">
    <property type="entry name" value="SWI2_SNF2"/>
    <property type="match status" value="1"/>
</dbReference>
<evidence type="ECO:0000256" key="8">
    <source>
        <dbReference type="ARBA" id="ARBA00022801"/>
    </source>
</evidence>
<sequence>MKFNEDTRVKIPTILHLMRLGYQYLSLKGQSWDLGTNIFPELFNAAILKINPGIEPDDVSRLLEDIKLELDNEDLGRAFFERLTDRSNTKLIDFENFNNNSFHVVTELTCQNGDEEFRPDITLLINGMPLVFIEVKKPNNREGILAERDRINKRFQNPKFKRFANITQFMIFSNNMEYDDGDPEPVQGAFYASSSYHKPVFNYFREEEILNLTALLKSVSEEEELRVLKDNNLEVIRSNPEFQTNKQPERPTNSICTSLVSRDRLAFILRYALAYVAETDGLQKHIMRYPQLFATKAIERKLNEGVKKGIIWHTQGSGKTALTYYNVRFLTDYFQKQQVIPKFYFIVDRLDLLQQSQREFTARGLTVHTINSRDAFAKDIKATQVIHNHSGKPEITVVNIQKFQDDPDVMSTKDYDINIQRIFVLDEAHRSYNPKGSFLANLYQSDPNAIKIALTGTPLIVDEDTARKNPDSKAISSKQIFGDYIHKYYYNASIADGYTLRLIREEIATNYKMVLQQALEEVEVQMGDVDRKLIYAHPSFVEPMLDYIVTDFEKSRGALNDASIGGMVICDSSDQAKEMFKLFGEKYAENELPGAAVNDDNNPSYGLPMVAEDSPEYNVSGAVPGSEPSADHKKSNGNKVTNERKVKSAALILHDIGTKEERKEWVEDFKAGKIDFLFVYNMLLTGFDAKRLKKLYLGRIIRKHNLLQALTRVNRTYKDFRYGYVVDFADIRKEFDATNKAYFDELQSELGDEMEHYSNLFKSQEEIAAEIDHIKDVLFRFDTDNAEIFTDQISQIQDRETVLALKKALENAKSLYNLIRLQGDYELLEQLDFAKLNILYRETCNHLDMLNLKESIEQGTDTANLLNVALEDVVFRFIKVGEEELVLADQLKNTLRQTREALASNFDQQDPKFVSLKEELERLFKKKNLSEVTQDEMVANIDALNKIHDRVKELNRQNNQLRQKYLGDAKYTRIHKRLQERHENKSDISENERKIFEALTGVKQDADEQVLNNSQILDNESYFERQMMPLVIRRFKGEQNIPLNADASRFINHLVVAEYLKEFNTGSRAW</sequence>
<feature type="domain" description="Helicase ATP-binding" evidence="12">
    <location>
        <begin position="300"/>
        <end position="476"/>
    </location>
</feature>
<evidence type="ECO:0000256" key="2">
    <source>
        <dbReference type="ARBA" id="ARBA00008598"/>
    </source>
</evidence>
<dbReference type="InterPro" id="IPR051268">
    <property type="entry name" value="Type-I_R_enzyme_R_subunit"/>
</dbReference>
<dbReference type="GO" id="GO:0009035">
    <property type="term" value="F:type I site-specific deoxyribonuclease activity"/>
    <property type="evidence" value="ECO:0007669"/>
    <property type="project" value="UniProtKB-EC"/>
</dbReference>
<evidence type="ECO:0000313" key="14">
    <source>
        <dbReference type="Proteomes" id="UP001409585"/>
    </source>
</evidence>
<evidence type="ECO:0000256" key="7">
    <source>
        <dbReference type="ARBA" id="ARBA00022759"/>
    </source>
</evidence>
<evidence type="ECO:0000256" key="3">
    <source>
        <dbReference type="ARBA" id="ARBA00012654"/>
    </source>
</evidence>
<evidence type="ECO:0000256" key="9">
    <source>
        <dbReference type="ARBA" id="ARBA00022840"/>
    </source>
</evidence>
<dbReference type="Pfam" id="PF04313">
    <property type="entry name" value="HSDR_N"/>
    <property type="match status" value="1"/>
</dbReference>
<reference evidence="14" key="1">
    <citation type="journal article" date="2019" name="Int. J. Syst. Evol. Microbiol.">
        <title>The Global Catalogue of Microorganisms (GCM) 10K type strain sequencing project: providing services to taxonomists for standard genome sequencing and annotation.</title>
        <authorList>
            <consortium name="The Broad Institute Genomics Platform"/>
            <consortium name="The Broad Institute Genome Sequencing Center for Infectious Disease"/>
            <person name="Wu L."/>
            <person name="Ma J."/>
        </authorList>
    </citation>
    <scope>NUCLEOTIDE SEQUENCE [LARGE SCALE GENOMIC DNA]</scope>
    <source>
        <strain evidence="14">JCM 19134</strain>
    </source>
</reference>
<dbReference type="GO" id="GO:0009307">
    <property type="term" value="P:DNA restriction-modification system"/>
    <property type="evidence" value="ECO:0007669"/>
    <property type="project" value="UniProtKB-KW"/>
</dbReference>
<dbReference type="RefSeq" id="WP_345427485.1">
    <property type="nucleotide sequence ID" value="NZ_AP031496.1"/>
</dbReference>
<dbReference type="EC" id="3.1.21.3" evidence="3"/>
<evidence type="ECO:0000256" key="10">
    <source>
        <dbReference type="ARBA" id="ARBA00023125"/>
    </source>
</evidence>
<dbReference type="GO" id="GO:0005524">
    <property type="term" value="F:ATP binding"/>
    <property type="evidence" value="ECO:0007669"/>
    <property type="project" value="UniProtKB-KW"/>
</dbReference>
<keyword evidence="5" id="KW-0547">Nucleotide-binding</keyword>
<keyword evidence="9" id="KW-0067">ATP-binding</keyword>
<keyword evidence="13" id="KW-0347">Helicase</keyword>
<keyword evidence="7" id="KW-0255">Endonuclease</keyword>
<evidence type="ECO:0000256" key="11">
    <source>
        <dbReference type="SAM" id="MobiDB-lite"/>
    </source>
</evidence>
<dbReference type="InterPro" id="IPR040980">
    <property type="entry name" value="SWI2_SNF2"/>
</dbReference>
<dbReference type="InterPro" id="IPR055180">
    <property type="entry name" value="HsdR_RecA-like_helicase_dom_2"/>
</dbReference>
<dbReference type="GO" id="GO:0004386">
    <property type="term" value="F:helicase activity"/>
    <property type="evidence" value="ECO:0007669"/>
    <property type="project" value="UniProtKB-KW"/>
</dbReference>
<dbReference type="SUPFAM" id="SSF52540">
    <property type="entry name" value="P-loop containing nucleoside triphosphate hydrolases"/>
    <property type="match status" value="2"/>
</dbReference>
<comment type="similarity">
    <text evidence="2">Belongs to the HsdR family.</text>
</comment>
<feature type="region of interest" description="Disordered" evidence="11">
    <location>
        <begin position="617"/>
        <end position="640"/>
    </location>
</feature>
<keyword evidence="14" id="KW-1185">Reference proteome</keyword>
<proteinExistence type="inferred from homology"/>
<dbReference type="PANTHER" id="PTHR30195">
    <property type="entry name" value="TYPE I SITE-SPECIFIC DEOXYRIBONUCLEASE PROTEIN SUBUNIT M AND R"/>
    <property type="match status" value="1"/>
</dbReference>
<accession>A0AAV3U9H7</accession>
<dbReference type="SMART" id="SM00487">
    <property type="entry name" value="DEXDc"/>
    <property type="match status" value="1"/>
</dbReference>
<evidence type="ECO:0000256" key="1">
    <source>
        <dbReference type="ARBA" id="ARBA00000851"/>
    </source>
</evidence>
<dbReference type="Gene3D" id="3.90.1570.50">
    <property type="match status" value="1"/>
</dbReference>
<evidence type="ECO:0000256" key="5">
    <source>
        <dbReference type="ARBA" id="ARBA00022741"/>
    </source>
</evidence>
<dbReference type="InterPro" id="IPR007409">
    <property type="entry name" value="Restrct_endonuc_type1_HsdR_N"/>
</dbReference>
<dbReference type="PANTHER" id="PTHR30195:SF15">
    <property type="entry name" value="TYPE I RESTRICTION ENZYME HINDI ENDONUCLEASE SUBUNIT"/>
    <property type="match status" value="1"/>
</dbReference>
<evidence type="ECO:0000256" key="6">
    <source>
        <dbReference type="ARBA" id="ARBA00022747"/>
    </source>
</evidence>
<dbReference type="Pfam" id="PF22679">
    <property type="entry name" value="T1R_D3-like"/>
    <property type="match status" value="1"/>
</dbReference>
<keyword evidence="4" id="KW-0540">Nuclease</keyword>
<dbReference type="CDD" id="cd22332">
    <property type="entry name" value="HsdR_N"/>
    <property type="match status" value="1"/>
</dbReference>
<dbReference type="Proteomes" id="UP001409585">
    <property type="component" value="Unassembled WGS sequence"/>
</dbReference>
<comment type="caution">
    <text evidence="13">The sequence shown here is derived from an EMBL/GenBank/DDBJ whole genome shotgun (WGS) entry which is preliminary data.</text>
</comment>
<evidence type="ECO:0000259" key="12">
    <source>
        <dbReference type="PROSITE" id="PS51192"/>
    </source>
</evidence>
<evidence type="ECO:0000256" key="4">
    <source>
        <dbReference type="ARBA" id="ARBA00022722"/>
    </source>
</evidence>
<gene>
    <name evidence="13" type="ORF">GCM10025791_44490</name>
</gene>
<dbReference type="PROSITE" id="PS51192">
    <property type="entry name" value="HELICASE_ATP_BIND_1"/>
    <property type="match status" value="1"/>
</dbReference>
<dbReference type="GO" id="GO:0003677">
    <property type="term" value="F:DNA binding"/>
    <property type="evidence" value="ECO:0007669"/>
    <property type="project" value="UniProtKB-KW"/>
</dbReference>
<name>A0AAV3U9H7_9ALTE</name>
<dbReference type="InterPro" id="IPR014001">
    <property type="entry name" value="Helicase_ATP-bd"/>
</dbReference>
<keyword evidence="6" id="KW-0680">Restriction system</keyword>